<proteinExistence type="predicted"/>
<dbReference type="RefSeq" id="XP_060379144.1">
    <property type="nucleotide sequence ID" value="XM_060526199.1"/>
</dbReference>
<dbReference type="GeneID" id="85410437"/>
<protein>
    <submittedName>
        <fullName evidence="1">Uncharacterized protein</fullName>
    </submittedName>
</protein>
<keyword evidence="2" id="KW-1185">Reference proteome</keyword>
<evidence type="ECO:0000313" key="1">
    <source>
        <dbReference type="EMBL" id="KAK1491860.1"/>
    </source>
</evidence>
<name>A0ABQ9R146_9PEZI</name>
<organism evidence="1 2">
    <name type="scientific">Colletotrichum tamarilloi</name>
    <dbReference type="NCBI Taxonomy" id="1209934"/>
    <lineage>
        <taxon>Eukaryota</taxon>
        <taxon>Fungi</taxon>
        <taxon>Dikarya</taxon>
        <taxon>Ascomycota</taxon>
        <taxon>Pezizomycotina</taxon>
        <taxon>Sordariomycetes</taxon>
        <taxon>Hypocreomycetidae</taxon>
        <taxon>Glomerellales</taxon>
        <taxon>Glomerellaceae</taxon>
        <taxon>Colletotrichum</taxon>
        <taxon>Colletotrichum acutatum species complex</taxon>
    </lineage>
</organism>
<reference evidence="1 2" key="1">
    <citation type="submission" date="2016-10" db="EMBL/GenBank/DDBJ databases">
        <title>The genome sequence of Colletotrichum fioriniae PJ7.</title>
        <authorList>
            <person name="Baroncelli R."/>
        </authorList>
    </citation>
    <scope>NUCLEOTIDE SEQUENCE [LARGE SCALE GENOMIC DNA]</scope>
    <source>
        <strain evidence="1 2">Tom-12</strain>
    </source>
</reference>
<evidence type="ECO:0000313" key="2">
    <source>
        <dbReference type="Proteomes" id="UP001227543"/>
    </source>
</evidence>
<accession>A0ABQ9R146</accession>
<dbReference type="Proteomes" id="UP001227543">
    <property type="component" value="Unassembled WGS sequence"/>
</dbReference>
<sequence>AYLPAPYPSQPSLSRNCAVQVQHRSRYNRHVHKILYSSWCVFGPTKRLGSQSFRGLALRGNVLSGQNPQPTYRRFDNVDCSSLRNSMEWPTAFIGFRICQMAHGLLRDGQLRTPSLHFMRIRVRSL</sequence>
<dbReference type="EMBL" id="MLFU01000045">
    <property type="protein sequence ID" value="KAK1491860.1"/>
    <property type="molecule type" value="Genomic_DNA"/>
</dbReference>
<feature type="non-terminal residue" evidence="1">
    <location>
        <position position="1"/>
    </location>
</feature>
<gene>
    <name evidence="1" type="ORF">CTAM01_10183</name>
</gene>
<comment type="caution">
    <text evidence="1">The sequence shown here is derived from an EMBL/GenBank/DDBJ whole genome shotgun (WGS) entry which is preliminary data.</text>
</comment>